<dbReference type="PROSITE" id="PS51686">
    <property type="entry name" value="SAM_MT_RSMB_NOP"/>
    <property type="match status" value="1"/>
</dbReference>
<feature type="binding site" evidence="14">
    <location>
        <begin position="254"/>
        <end position="260"/>
    </location>
    <ligand>
        <name>S-adenosyl-L-methionine</name>
        <dbReference type="ChEBI" id="CHEBI:59789"/>
    </ligand>
</feature>
<dbReference type="GO" id="GO:0005829">
    <property type="term" value="C:cytosol"/>
    <property type="evidence" value="ECO:0007669"/>
    <property type="project" value="TreeGrafter"/>
</dbReference>
<name>E1SUN0_FERBD</name>
<dbReference type="STRING" id="550540.Fbal_0021"/>
<organism evidence="16 17">
    <name type="scientific">Ferrimonas balearica (strain DSM 9799 / CCM 4581 / KCTC 23876 / PAT)</name>
    <dbReference type="NCBI Taxonomy" id="550540"/>
    <lineage>
        <taxon>Bacteria</taxon>
        <taxon>Pseudomonadati</taxon>
        <taxon>Pseudomonadota</taxon>
        <taxon>Gammaproteobacteria</taxon>
        <taxon>Alteromonadales</taxon>
        <taxon>Ferrimonadaceae</taxon>
        <taxon>Ferrimonas</taxon>
    </lineage>
</organism>
<keyword evidence="8 14" id="KW-0808">Transferase</keyword>
<gene>
    <name evidence="16" type="ordered locus">Fbal_0021</name>
</gene>
<dbReference type="GO" id="GO:0003723">
    <property type="term" value="F:RNA binding"/>
    <property type="evidence" value="ECO:0007669"/>
    <property type="project" value="UniProtKB-UniRule"/>
</dbReference>
<dbReference type="Gene3D" id="1.10.940.10">
    <property type="entry name" value="NusB-like"/>
    <property type="match status" value="1"/>
</dbReference>
<evidence type="ECO:0000256" key="9">
    <source>
        <dbReference type="ARBA" id="ARBA00022691"/>
    </source>
</evidence>
<dbReference type="CDD" id="cd02440">
    <property type="entry name" value="AdoMet_MTases"/>
    <property type="match status" value="1"/>
</dbReference>
<dbReference type="Pfam" id="PF22458">
    <property type="entry name" value="RsmF-B_ferredox"/>
    <property type="match status" value="1"/>
</dbReference>
<dbReference type="eggNOG" id="COG0144">
    <property type="taxonomic scope" value="Bacteria"/>
</dbReference>
<evidence type="ECO:0000256" key="1">
    <source>
        <dbReference type="ARBA" id="ARBA00002724"/>
    </source>
</evidence>
<dbReference type="PROSITE" id="PS01153">
    <property type="entry name" value="NOL1_NOP2_SUN"/>
    <property type="match status" value="1"/>
</dbReference>
<dbReference type="Proteomes" id="UP000006683">
    <property type="component" value="Chromosome"/>
</dbReference>
<evidence type="ECO:0000256" key="13">
    <source>
        <dbReference type="ARBA" id="ARBA00047283"/>
    </source>
</evidence>
<proteinExistence type="inferred from homology"/>
<accession>E1SUN0</accession>
<dbReference type="Pfam" id="PF01029">
    <property type="entry name" value="NusB"/>
    <property type="match status" value="1"/>
</dbReference>
<dbReference type="PANTHER" id="PTHR22807:SF61">
    <property type="entry name" value="NOL1_NOP2_SUN FAMILY PROTEIN _ ANTITERMINATION NUSB DOMAIN-CONTAINING PROTEIN"/>
    <property type="match status" value="1"/>
</dbReference>
<evidence type="ECO:0000313" key="17">
    <source>
        <dbReference type="Proteomes" id="UP000006683"/>
    </source>
</evidence>
<dbReference type="AlphaFoldDB" id="E1SUN0"/>
<dbReference type="Gene3D" id="3.30.70.1170">
    <property type="entry name" value="Sun protein, domain 3"/>
    <property type="match status" value="1"/>
</dbReference>
<comment type="similarity">
    <text evidence="3 14">Belongs to the class I-like SAM-binding methyltransferase superfamily. RsmB/NOP family.</text>
</comment>
<dbReference type="GO" id="GO:0070475">
    <property type="term" value="P:rRNA base methylation"/>
    <property type="evidence" value="ECO:0007669"/>
    <property type="project" value="TreeGrafter"/>
</dbReference>
<dbReference type="InterPro" id="IPR004573">
    <property type="entry name" value="rRNA_ssu_MeTfrase_B"/>
</dbReference>
<dbReference type="InterPro" id="IPR035926">
    <property type="entry name" value="NusB-like_sf"/>
</dbReference>
<dbReference type="Gene3D" id="3.40.50.150">
    <property type="entry name" value="Vaccinia Virus protein VP39"/>
    <property type="match status" value="1"/>
</dbReference>
<dbReference type="Gene3D" id="1.10.287.730">
    <property type="entry name" value="Helix hairpin bin"/>
    <property type="match status" value="1"/>
</dbReference>
<dbReference type="InterPro" id="IPR049560">
    <property type="entry name" value="MeTrfase_RsmB-F_NOP2_cat"/>
</dbReference>
<keyword evidence="6" id="KW-0698">rRNA processing</keyword>
<dbReference type="GO" id="GO:0009383">
    <property type="term" value="F:rRNA (cytosine-C5-)-methyltransferase activity"/>
    <property type="evidence" value="ECO:0007669"/>
    <property type="project" value="TreeGrafter"/>
</dbReference>
<dbReference type="InterPro" id="IPR018314">
    <property type="entry name" value="RsmB/NOL1/NOP2-like_CS"/>
</dbReference>
<reference evidence="16 17" key="1">
    <citation type="journal article" date="2010" name="Stand. Genomic Sci.">
        <title>Complete genome sequence of Ferrimonas balearica type strain (PAT).</title>
        <authorList>
            <person name="Nolan M."/>
            <person name="Sikorski J."/>
            <person name="Davenport K."/>
            <person name="Lucas S."/>
            <person name="Glavina Del Rio T."/>
            <person name="Tice H."/>
            <person name="Cheng J."/>
            <person name="Goodwin L."/>
            <person name="Pitluck S."/>
            <person name="Liolios K."/>
            <person name="Ivanova N."/>
            <person name="Mavromatis K."/>
            <person name="Ovchinnikova G."/>
            <person name="Pati A."/>
            <person name="Chen A."/>
            <person name="Palaniappan K."/>
            <person name="Land M."/>
            <person name="Hauser L."/>
            <person name="Chang Y."/>
            <person name="Jeffries C."/>
            <person name="Tapia R."/>
            <person name="Brettin T."/>
            <person name="Detter J."/>
            <person name="Han C."/>
            <person name="Yasawong M."/>
            <person name="Rohde M."/>
            <person name="Tindall B."/>
            <person name="Goker M."/>
            <person name="Woyke T."/>
            <person name="Bristow J."/>
            <person name="Eisen J."/>
            <person name="Markowitz V."/>
            <person name="Hugenholtz P."/>
            <person name="Kyrpides N."/>
            <person name="Klenk H."/>
            <person name="Lapidus A."/>
        </authorList>
    </citation>
    <scope>NUCLEOTIDE SEQUENCE [LARGE SCALE GENOMIC DNA]</scope>
    <source>
        <strain evidence="17">DSM 9799 / CCM 4581 / KCTC 23876 / PAT</strain>
    </source>
</reference>
<dbReference type="FunFam" id="3.40.50.150:FF:000022">
    <property type="entry name" value="Ribosomal RNA small subunit methyltransferase B"/>
    <property type="match status" value="1"/>
</dbReference>
<dbReference type="KEGG" id="fbl:Fbal_0021"/>
<dbReference type="SUPFAM" id="SSF48013">
    <property type="entry name" value="NusB-like"/>
    <property type="match status" value="1"/>
</dbReference>
<feature type="binding site" evidence="14">
    <location>
        <position position="278"/>
    </location>
    <ligand>
        <name>S-adenosyl-L-methionine</name>
        <dbReference type="ChEBI" id="CHEBI:59789"/>
    </ligand>
</feature>
<dbReference type="GO" id="GO:0006355">
    <property type="term" value="P:regulation of DNA-templated transcription"/>
    <property type="evidence" value="ECO:0007669"/>
    <property type="project" value="InterPro"/>
</dbReference>
<dbReference type="Pfam" id="PF01189">
    <property type="entry name" value="Methyltr_RsmB-F"/>
    <property type="match status" value="1"/>
</dbReference>
<dbReference type="InterPro" id="IPR001678">
    <property type="entry name" value="MeTrfase_RsmB-F_NOP2_dom"/>
</dbReference>
<dbReference type="SUPFAM" id="SSF53335">
    <property type="entry name" value="S-adenosyl-L-methionine-dependent methyltransferases"/>
    <property type="match status" value="1"/>
</dbReference>
<dbReference type="OrthoDB" id="9810297at2"/>
<evidence type="ECO:0000313" key="16">
    <source>
        <dbReference type="EMBL" id="ADN74235.1"/>
    </source>
</evidence>
<keyword evidence="9 14" id="KW-0949">S-adenosyl-L-methionine</keyword>
<evidence type="ECO:0000256" key="6">
    <source>
        <dbReference type="ARBA" id="ARBA00022552"/>
    </source>
</evidence>
<dbReference type="NCBIfam" id="TIGR00563">
    <property type="entry name" value="rsmB"/>
    <property type="match status" value="1"/>
</dbReference>
<evidence type="ECO:0000256" key="4">
    <source>
        <dbReference type="ARBA" id="ARBA00012140"/>
    </source>
</evidence>
<dbReference type="InterPro" id="IPR054728">
    <property type="entry name" value="RsmB-like_ferredoxin"/>
</dbReference>
<evidence type="ECO:0000256" key="12">
    <source>
        <dbReference type="ARBA" id="ARBA00031088"/>
    </source>
</evidence>
<dbReference type="EMBL" id="CP002209">
    <property type="protein sequence ID" value="ADN74235.1"/>
    <property type="molecule type" value="Genomic_DNA"/>
</dbReference>
<evidence type="ECO:0000256" key="3">
    <source>
        <dbReference type="ARBA" id="ARBA00007494"/>
    </source>
</evidence>
<dbReference type="InterPro" id="IPR029063">
    <property type="entry name" value="SAM-dependent_MTases_sf"/>
</dbReference>
<evidence type="ECO:0000256" key="5">
    <source>
        <dbReference type="ARBA" id="ARBA00022490"/>
    </source>
</evidence>
<evidence type="ECO:0000259" key="15">
    <source>
        <dbReference type="PROSITE" id="PS51686"/>
    </source>
</evidence>
<evidence type="ECO:0000256" key="8">
    <source>
        <dbReference type="ARBA" id="ARBA00022679"/>
    </source>
</evidence>
<dbReference type="InterPro" id="IPR023267">
    <property type="entry name" value="RCMT"/>
</dbReference>
<dbReference type="RefSeq" id="WP_013343541.1">
    <property type="nucleotide sequence ID" value="NC_014541.1"/>
</dbReference>
<feature type="binding site" evidence="14">
    <location>
        <position position="323"/>
    </location>
    <ligand>
        <name>S-adenosyl-L-methionine</name>
        <dbReference type="ChEBI" id="CHEBI:59789"/>
    </ligand>
</feature>
<evidence type="ECO:0000256" key="7">
    <source>
        <dbReference type="ARBA" id="ARBA00022603"/>
    </source>
</evidence>
<dbReference type="PRINTS" id="PR02008">
    <property type="entry name" value="RCMTFAMILY"/>
</dbReference>
<comment type="catalytic activity">
    <reaction evidence="13">
        <text>cytidine(967) in 16S rRNA + S-adenosyl-L-methionine = 5-methylcytidine(967) in 16S rRNA + S-adenosyl-L-homocysteine + H(+)</text>
        <dbReference type="Rhea" id="RHEA:42748"/>
        <dbReference type="Rhea" id="RHEA-COMP:10219"/>
        <dbReference type="Rhea" id="RHEA-COMP:10220"/>
        <dbReference type="ChEBI" id="CHEBI:15378"/>
        <dbReference type="ChEBI" id="CHEBI:57856"/>
        <dbReference type="ChEBI" id="CHEBI:59789"/>
        <dbReference type="ChEBI" id="CHEBI:74483"/>
        <dbReference type="ChEBI" id="CHEBI:82748"/>
        <dbReference type="EC" id="2.1.1.176"/>
    </reaction>
</comment>
<feature type="domain" description="SAM-dependent MTase RsmB/NOP-type" evidence="15">
    <location>
        <begin position="165"/>
        <end position="433"/>
    </location>
</feature>
<keyword evidence="5" id="KW-0963">Cytoplasm</keyword>
<dbReference type="GeneID" id="67180264"/>
<feature type="binding site" evidence="14">
    <location>
        <position position="304"/>
    </location>
    <ligand>
        <name>S-adenosyl-L-methionine</name>
        <dbReference type="ChEBI" id="CHEBI:59789"/>
    </ligand>
</feature>
<keyword evidence="10 14" id="KW-0694">RNA-binding</keyword>
<keyword evidence="17" id="KW-1185">Reference proteome</keyword>
<comment type="subcellular location">
    <subcellularLocation>
        <location evidence="2">Cytoplasm</location>
    </subcellularLocation>
</comment>
<dbReference type="InterPro" id="IPR006027">
    <property type="entry name" value="NusB_RsmB_TIM44"/>
</dbReference>
<evidence type="ECO:0000256" key="2">
    <source>
        <dbReference type="ARBA" id="ARBA00004496"/>
    </source>
</evidence>
<sequence length="441" mass="48311">MSQPNLRALAASVVIQVIDQGHSLSQALPKAQSKLRDARDKALLAEIAYGVMRQLPQLDTQLRRCLQKPLSGKKRIIHGLLLAGLYQLKHTRVGSHAVVAESVNACREIGAPGMTGLVNGVLRALDRDMDALQAEQFDAPSVHYRHPGWFIKRLQQAYPDQWAAILDANNEAPPLWLRNNALQQSRDAYLQQLADAGVEAVAGEEQEAIRLPKPRDVTGLPGFPKGAVSVQDHSAQISGRLLNAQPGERVLDACAAPGGKSCHILEQQPQLAELVALDVDPWRLTRVQQNLDRLGLTATLKCGDGTDPQSWWDGQAFDRILLDAPCSATGVIRRNPDSKWLRRDEDIAQLAELQGKILRACWQMLKPGGTLVYATCSVLPDENVQQIQAFLQNTPDAMLDPIVAGEDDTTPGWQLLPTVEGGDGFYYARLIKRQDGATQTA</sequence>
<dbReference type="EC" id="2.1.1.176" evidence="4"/>
<dbReference type="HOGENOM" id="CLU_005316_0_4_6"/>
<protein>
    <recommendedName>
        <fullName evidence="4">16S rRNA (cytosine(967)-C(5))-methyltransferase</fullName>
        <ecNumber evidence="4">2.1.1.176</ecNumber>
    </recommendedName>
    <alternativeName>
        <fullName evidence="11">16S rRNA m5C967 methyltransferase</fullName>
    </alternativeName>
    <alternativeName>
        <fullName evidence="12">rRNA (cytosine-C(5)-)-methyltransferase RsmB</fullName>
    </alternativeName>
</protein>
<dbReference type="PANTHER" id="PTHR22807">
    <property type="entry name" value="NOP2 YEAST -RELATED NOL1/NOP2/FMU SUN DOMAIN-CONTAINING"/>
    <property type="match status" value="1"/>
</dbReference>
<keyword evidence="7 14" id="KW-0489">Methyltransferase</keyword>
<evidence type="ECO:0000256" key="14">
    <source>
        <dbReference type="PROSITE-ProRule" id="PRU01023"/>
    </source>
</evidence>
<dbReference type="NCBIfam" id="NF008149">
    <property type="entry name" value="PRK10901.1"/>
    <property type="match status" value="1"/>
</dbReference>
<evidence type="ECO:0000256" key="11">
    <source>
        <dbReference type="ARBA" id="ARBA00030399"/>
    </source>
</evidence>
<feature type="active site" description="Nucleophile" evidence="14">
    <location>
        <position position="376"/>
    </location>
</feature>
<dbReference type="NCBIfam" id="NF011494">
    <property type="entry name" value="PRK14902.1"/>
    <property type="match status" value="1"/>
</dbReference>
<evidence type="ECO:0000256" key="10">
    <source>
        <dbReference type="ARBA" id="ARBA00022884"/>
    </source>
</evidence>
<comment type="function">
    <text evidence="1">Specifically methylates the cytosine at position 967 (m5C967) of 16S rRNA.</text>
</comment>
<dbReference type="eggNOG" id="COG0781">
    <property type="taxonomic scope" value="Bacteria"/>
</dbReference>